<gene>
    <name evidence="1" type="ORF">CEXT_322721</name>
</gene>
<comment type="caution">
    <text evidence="1">The sequence shown here is derived from an EMBL/GenBank/DDBJ whole genome shotgun (WGS) entry which is preliminary data.</text>
</comment>
<dbReference type="AlphaFoldDB" id="A0AAV4MS70"/>
<accession>A0AAV4MS70</accession>
<protein>
    <submittedName>
        <fullName evidence="1">Uncharacterized protein</fullName>
    </submittedName>
</protein>
<dbReference type="EMBL" id="BPLR01020151">
    <property type="protein sequence ID" value="GIX75234.1"/>
    <property type="molecule type" value="Genomic_DNA"/>
</dbReference>
<keyword evidence="2" id="KW-1185">Reference proteome</keyword>
<sequence length="97" mass="11001">MHHQVTLCISLDLNILPMRTVVEIVETFVLVSVETPLSKRIIPANNLTCRKKSVTTAVKAMDRHRCRLIKLDFAAVGRTRNRLSCICLPCDKIDKNN</sequence>
<dbReference type="Proteomes" id="UP001054945">
    <property type="component" value="Unassembled WGS sequence"/>
</dbReference>
<evidence type="ECO:0000313" key="2">
    <source>
        <dbReference type="Proteomes" id="UP001054945"/>
    </source>
</evidence>
<name>A0AAV4MS70_CAEEX</name>
<organism evidence="1 2">
    <name type="scientific">Caerostris extrusa</name>
    <name type="common">Bark spider</name>
    <name type="synonym">Caerostris bankana</name>
    <dbReference type="NCBI Taxonomy" id="172846"/>
    <lineage>
        <taxon>Eukaryota</taxon>
        <taxon>Metazoa</taxon>
        <taxon>Ecdysozoa</taxon>
        <taxon>Arthropoda</taxon>
        <taxon>Chelicerata</taxon>
        <taxon>Arachnida</taxon>
        <taxon>Araneae</taxon>
        <taxon>Araneomorphae</taxon>
        <taxon>Entelegynae</taxon>
        <taxon>Araneoidea</taxon>
        <taxon>Araneidae</taxon>
        <taxon>Caerostris</taxon>
    </lineage>
</organism>
<reference evidence="1 2" key="1">
    <citation type="submission" date="2021-06" db="EMBL/GenBank/DDBJ databases">
        <title>Caerostris extrusa draft genome.</title>
        <authorList>
            <person name="Kono N."/>
            <person name="Arakawa K."/>
        </authorList>
    </citation>
    <scope>NUCLEOTIDE SEQUENCE [LARGE SCALE GENOMIC DNA]</scope>
</reference>
<evidence type="ECO:0000313" key="1">
    <source>
        <dbReference type="EMBL" id="GIX75234.1"/>
    </source>
</evidence>
<proteinExistence type="predicted"/>